<name>A0ABM1AZH4_LIMPO</name>
<feature type="compositionally biased region" description="Basic and acidic residues" evidence="1">
    <location>
        <begin position="32"/>
        <end position="60"/>
    </location>
</feature>
<keyword evidence="3" id="KW-1185">Reference proteome</keyword>
<keyword evidence="2" id="KW-0472">Membrane</keyword>
<feature type="region of interest" description="Disordered" evidence="1">
    <location>
        <begin position="1"/>
        <end position="113"/>
    </location>
</feature>
<organism evidence="3 4">
    <name type="scientific">Limulus polyphemus</name>
    <name type="common">Atlantic horseshoe crab</name>
    <dbReference type="NCBI Taxonomy" id="6850"/>
    <lineage>
        <taxon>Eukaryota</taxon>
        <taxon>Metazoa</taxon>
        <taxon>Ecdysozoa</taxon>
        <taxon>Arthropoda</taxon>
        <taxon>Chelicerata</taxon>
        <taxon>Merostomata</taxon>
        <taxon>Xiphosura</taxon>
        <taxon>Limulidae</taxon>
        <taxon>Limulus</taxon>
    </lineage>
</organism>
<keyword evidence="2" id="KW-1133">Transmembrane helix</keyword>
<protein>
    <submittedName>
        <fullName evidence="4">Uncharacterized protein LOC106456861</fullName>
    </submittedName>
</protein>
<feature type="transmembrane region" description="Helical" evidence="2">
    <location>
        <begin position="282"/>
        <end position="304"/>
    </location>
</feature>
<feature type="transmembrane region" description="Helical" evidence="2">
    <location>
        <begin position="252"/>
        <end position="273"/>
    </location>
</feature>
<evidence type="ECO:0000256" key="1">
    <source>
        <dbReference type="SAM" id="MobiDB-lite"/>
    </source>
</evidence>
<evidence type="ECO:0000256" key="2">
    <source>
        <dbReference type="SAM" id="Phobius"/>
    </source>
</evidence>
<feature type="compositionally biased region" description="Basic and acidic residues" evidence="1">
    <location>
        <begin position="96"/>
        <end position="113"/>
    </location>
</feature>
<sequence>MIVGHKRNDDDESGSDWDSMSEAPQPVPVNSLKREVESTRSTEKESKPSKNKKFERDEKTGTLIFTDPKLKQKEKQSPAKLASKEEDFENQTQQSEHSDSSHSENIDVKEDHEEDIIIEKAKKRVSHKKDGPSWSQLLNKKLYAPSINDNQHIKAAEESHVTVNISEQNTPFSVEKKVDNNKQWQVPVYTEEEDSYSPKRKIKYFFDHGNPSCYSVEQDVEIQLATLADRSQSVGHQFWGELFTAIQIPLDFIIALLLELLGFCICLLQRLLVGALHRLGDLLLKPVLAVFFNSILYPIGIFLWNSSTLILNILTPLLDILKNLTEIIAIPLRAFRLVEIRNEVYPKYGRRNQSSKRLEDI</sequence>
<keyword evidence="2" id="KW-0812">Transmembrane</keyword>
<reference evidence="4" key="1">
    <citation type="submission" date="2025-08" db="UniProtKB">
        <authorList>
            <consortium name="RefSeq"/>
        </authorList>
    </citation>
    <scope>IDENTIFICATION</scope>
    <source>
        <tissue evidence="4">Muscle</tissue>
    </source>
</reference>
<dbReference type="Proteomes" id="UP000694941">
    <property type="component" value="Unplaced"/>
</dbReference>
<evidence type="ECO:0000313" key="3">
    <source>
        <dbReference type="Proteomes" id="UP000694941"/>
    </source>
</evidence>
<dbReference type="RefSeq" id="XP_013771687.1">
    <property type="nucleotide sequence ID" value="XM_013916233.2"/>
</dbReference>
<accession>A0ABM1AZH4</accession>
<dbReference type="GeneID" id="106456861"/>
<feature type="compositionally biased region" description="Basic and acidic residues" evidence="1">
    <location>
        <begin position="68"/>
        <end position="85"/>
    </location>
</feature>
<gene>
    <name evidence="4" type="primary">LOC106456861</name>
</gene>
<evidence type="ECO:0000313" key="4">
    <source>
        <dbReference type="RefSeq" id="XP_013771687.1"/>
    </source>
</evidence>
<proteinExistence type="predicted"/>